<keyword evidence="6 7" id="KW-0472">Membrane</keyword>
<dbReference type="InterPro" id="IPR045621">
    <property type="entry name" value="BPD_transp_1_N"/>
</dbReference>
<dbReference type="PANTHER" id="PTHR43163:SF6">
    <property type="entry name" value="DIPEPTIDE TRANSPORT SYSTEM PERMEASE PROTEIN DPPB-RELATED"/>
    <property type="match status" value="1"/>
</dbReference>
<evidence type="ECO:0000313" key="11">
    <source>
        <dbReference type="Proteomes" id="UP001157091"/>
    </source>
</evidence>
<comment type="caution">
    <text evidence="10">The sequence shown here is derived from an EMBL/GenBank/DDBJ whole genome shotgun (WGS) entry which is preliminary data.</text>
</comment>
<dbReference type="SUPFAM" id="SSF50475">
    <property type="entry name" value="FMN-binding split barrel"/>
    <property type="match status" value="1"/>
</dbReference>
<dbReference type="InterPro" id="IPR012349">
    <property type="entry name" value="Split_barrel_FMN-bd"/>
</dbReference>
<evidence type="ECO:0000256" key="2">
    <source>
        <dbReference type="ARBA" id="ARBA00022448"/>
    </source>
</evidence>
<evidence type="ECO:0000256" key="1">
    <source>
        <dbReference type="ARBA" id="ARBA00004651"/>
    </source>
</evidence>
<evidence type="ECO:0000259" key="9">
    <source>
        <dbReference type="PROSITE" id="PS50928"/>
    </source>
</evidence>
<dbReference type="InterPro" id="IPR035906">
    <property type="entry name" value="MetI-like_sf"/>
</dbReference>
<evidence type="ECO:0000256" key="6">
    <source>
        <dbReference type="ARBA" id="ARBA00023136"/>
    </source>
</evidence>
<feature type="transmembrane region" description="Helical" evidence="7">
    <location>
        <begin position="381"/>
        <end position="404"/>
    </location>
</feature>
<name>A0ABQ6I3U9_9MICO</name>
<organism evidence="10 11">
    <name type="scientific">Luteimicrobium album</name>
    <dbReference type="NCBI Taxonomy" id="1054550"/>
    <lineage>
        <taxon>Bacteria</taxon>
        <taxon>Bacillati</taxon>
        <taxon>Actinomycetota</taxon>
        <taxon>Actinomycetes</taxon>
        <taxon>Micrococcales</taxon>
        <taxon>Luteimicrobium</taxon>
    </lineage>
</organism>
<feature type="compositionally biased region" description="Low complexity" evidence="8">
    <location>
        <begin position="176"/>
        <end position="196"/>
    </location>
</feature>
<dbReference type="Pfam" id="PF19300">
    <property type="entry name" value="BPD_transp_1_N"/>
    <property type="match status" value="1"/>
</dbReference>
<dbReference type="Gene3D" id="1.10.3720.10">
    <property type="entry name" value="MetI-like"/>
    <property type="match status" value="1"/>
</dbReference>
<dbReference type="Pfam" id="PF00528">
    <property type="entry name" value="BPD_transp_1"/>
    <property type="match status" value="1"/>
</dbReference>
<evidence type="ECO:0000256" key="5">
    <source>
        <dbReference type="ARBA" id="ARBA00022989"/>
    </source>
</evidence>
<protein>
    <recommendedName>
        <fullName evidence="9">ABC transmembrane type-1 domain-containing protein</fullName>
    </recommendedName>
</protein>
<dbReference type="PROSITE" id="PS50928">
    <property type="entry name" value="ABC_TM1"/>
    <property type="match status" value="1"/>
</dbReference>
<comment type="subcellular location">
    <subcellularLocation>
        <location evidence="1 7">Cell membrane</location>
        <topology evidence="1 7">Multi-pass membrane protein</topology>
    </subcellularLocation>
</comment>
<evidence type="ECO:0000256" key="8">
    <source>
        <dbReference type="SAM" id="MobiDB-lite"/>
    </source>
</evidence>
<keyword evidence="11" id="KW-1185">Reference proteome</keyword>
<feature type="transmembrane region" description="Helical" evidence="7">
    <location>
        <begin position="439"/>
        <end position="465"/>
    </location>
</feature>
<keyword evidence="5 7" id="KW-1133">Transmembrane helix</keyword>
<evidence type="ECO:0000313" key="10">
    <source>
        <dbReference type="EMBL" id="GMA24469.1"/>
    </source>
</evidence>
<dbReference type="RefSeq" id="WP_348525205.1">
    <property type="nucleotide sequence ID" value="NZ_BSUK01000001.1"/>
</dbReference>
<dbReference type="Pfam" id="PF01613">
    <property type="entry name" value="Flavin_Reduct"/>
    <property type="match status" value="1"/>
</dbReference>
<dbReference type="InterPro" id="IPR002563">
    <property type="entry name" value="Flavin_Rdtase-like_dom"/>
</dbReference>
<feature type="transmembrane region" description="Helical" evidence="7">
    <location>
        <begin position="485"/>
        <end position="511"/>
    </location>
</feature>
<feature type="domain" description="ABC transmembrane type-1" evidence="9">
    <location>
        <begin position="307"/>
        <end position="508"/>
    </location>
</feature>
<feature type="transmembrane region" description="Helical" evidence="7">
    <location>
        <begin position="311"/>
        <end position="335"/>
    </location>
</feature>
<dbReference type="SUPFAM" id="SSF161098">
    <property type="entry name" value="MetI-like"/>
    <property type="match status" value="1"/>
</dbReference>
<feature type="transmembrane region" description="Helical" evidence="7">
    <location>
        <begin position="218"/>
        <end position="239"/>
    </location>
</feature>
<feature type="region of interest" description="Disordered" evidence="8">
    <location>
        <begin position="159"/>
        <end position="208"/>
    </location>
</feature>
<evidence type="ECO:0000256" key="4">
    <source>
        <dbReference type="ARBA" id="ARBA00022692"/>
    </source>
</evidence>
<accession>A0ABQ6I3U9</accession>
<dbReference type="InterPro" id="IPR000515">
    <property type="entry name" value="MetI-like"/>
</dbReference>
<dbReference type="Proteomes" id="UP001157091">
    <property type="component" value="Unassembled WGS sequence"/>
</dbReference>
<dbReference type="PANTHER" id="PTHR43163">
    <property type="entry name" value="DIPEPTIDE TRANSPORT SYSTEM PERMEASE PROTEIN DPPB-RELATED"/>
    <property type="match status" value="1"/>
</dbReference>
<evidence type="ECO:0000256" key="3">
    <source>
        <dbReference type="ARBA" id="ARBA00022475"/>
    </source>
</evidence>
<evidence type="ECO:0000256" key="7">
    <source>
        <dbReference type="RuleBase" id="RU363032"/>
    </source>
</evidence>
<reference evidence="11" key="1">
    <citation type="journal article" date="2019" name="Int. J. Syst. Evol. Microbiol.">
        <title>The Global Catalogue of Microorganisms (GCM) 10K type strain sequencing project: providing services to taxonomists for standard genome sequencing and annotation.</title>
        <authorList>
            <consortium name="The Broad Institute Genomics Platform"/>
            <consortium name="The Broad Institute Genome Sequencing Center for Infectious Disease"/>
            <person name="Wu L."/>
            <person name="Ma J."/>
        </authorList>
    </citation>
    <scope>NUCLEOTIDE SEQUENCE [LARGE SCALE GENOMIC DNA]</scope>
    <source>
        <strain evidence="11">NBRC 106348</strain>
    </source>
</reference>
<sequence length="540" mass="56416">MSAEPLSADLVRLDALLAEQDEPHLSVDAYKVVFRRHPAGVAVVTLRDEDPESGEPRHVGFTATSVISVSAEPPLLAFSIASTSSSWPALARARTVAVSFLADDQDDVSARFATSGIDRFAPGGWSALPTGEPVIDDALTWVRARVVQRTPLGRATSCRCGRSSTGCASTAPPRTPRALARSSTTTAPTTGSATTPPSEPPPRPNGGTPLLRYVAGRLAQAVGVLWAAYTVSFFVLWALPSDPVSLLLGTDSSDVTPEQLAAVRHEYGYDRPLVVQYVHQLGNVLHGDLGRSVSTREPVSSLIGDALGPTIQIALAGLVLAVVLGGGLAVVATLVRWRSLQALLLSLPPLGVAIPGFWFGLMLLQWFSFRLPVFPAIGDQGFASIVLPAVTLALPTGAVIAQLLSKSLVVTLREPYVATARAKGASPVRVHLRHALRNAALPALTATGLLVGGLLGGTVVTETVFSRPGLGRLTATSVQAQDIPVVQGVVLVGALVFVLANLLVDLVYPLLDPRLEQRRRKAPSAPAGPGTPVPDAVAAA</sequence>
<dbReference type="CDD" id="cd06261">
    <property type="entry name" value="TM_PBP2"/>
    <property type="match status" value="1"/>
</dbReference>
<feature type="transmembrane region" description="Helical" evidence="7">
    <location>
        <begin position="342"/>
        <end position="369"/>
    </location>
</feature>
<feature type="region of interest" description="Disordered" evidence="8">
    <location>
        <begin position="519"/>
        <end position="540"/>
    </location>
</feature>
<comment type="similarity">
    <text evidence="7">Belongs to the binding-protein-dependent transport system permease family.</text>
</comment>
<gene>
    <name evidence="10" type="ORF">GCM10025864_22280</name>
</gene>
<keyword evidence="4 7" id="KW-0812">Transmembrane</keyword>
<dbReference type="EMBL" id="BSUK01000001">
    <property type="protein sequence ID" value="GMA24469.1"/>
    <property type="molecule type" value="Genomic_DNA"/>
</dbReference>
<proteinExistence type="inferred from homology"/>
<dbReference type="Gene3D" id="2.30.110.10">
    <property type="entry name" value="Electron Transport, Fmn-binding Protein, Chain A"/>
    <property type="match status" value="1"/>
</dbReference>
<keyword evidence="2 7" id="KW-0813">Transport</keyword>
<dbReference type="SMART" id="SM00903">
    <property type="entry name" value="Flavin_Reduct"/>
    <property type="match status" value="1"/>
</dbReference>
<keyword evidence="3" id="KW-1003">Cell membrane</keyword>